<dbReference type="EMBL" id="JBHTBE010000004">
    <property type="protein sequence ID" value="MFC7270321.1"/>
    <property type="molecule type" value="Genomic_DNA"/>
</dbReference>
<dbReference type="InterPro" id="IPR003010">
    <property type="entry name" value="C-N_Hydrolase"/>
</dbReference>
<accession>A0ABW2HI92</accession>
<dbReference type="InterPro" id="IPR036526">
    <property type="entry name" value="C-N_Hydrolase_sf"/>
</dbReference>
<feature type="domain" description="CN hydrolase" evidence="2">
    <location>
        <begin position="1"/>
        <end position="240"/>
    </location>
</feature>
<evidence type="ECO:0000259" key="2">
    <source>
        <dbReference type="PROSITE" id="PS50263"/>
    </source>
</evidence>
<dbReference type="PANTHER" id="PTHR23088:SF27">
    <property type="entry name" value="DEAMINATED GLUTATHIONE AMIDASE"/>
    <property type="match status" value="1"/>
</dbReference>
<sequence length="268" mass="28701">MRIAVAQFGPTKDHTANALTIAQLTADAARDGAQLVVFPEEAMMLTDGHDLPLHEVVAEVWPQFIGLLARLAVEHGIAVIAGGYEPNGTSRPHNTLVCVDHAGAVIAEYRKLHLYDAFAYQESGYVTAGAELPPVVEIDGVRVGLINCYDIRFPELARHLVDSGADVLSVSAAWVDGPHKEDHWTTLLRARAIENTVWLAAAGTITDECIGRSSLIDPLGLVVADLGKDAAAVAVADIDTARTSAVRQTLPALANRRIRLTYEVTEAS</sequence>
<protein>
    <submittedName>
        <fullName evidence="3">Carbon-nitrogen hydrolase family protein</fullName>
    </submittedName>
</protein>
<dbReference type="PANTHER" id="PTHR23088">
    <property type="entry name" value="NITRILASE-RELATED"/>
    <property type="match status" value="1"/>
</dbReference>
<gene>
    <name evidence="3" type="ORF">ACFQRL_15255</name>
</gene>
<organism evidence="3 4">
    <name type="scientific">Microbacterium fluvii</name>
    <dbReference type="NCBI Taxonomy" id="415215"/>
    <lineage>
        <taxon>Bacteria</taxon>
        <taxon>Bacillati</taxon>
        <taxon>Actinomycetota</taxon>
        <taxon>Actinomycetes</taxon>
        <taxon>Micrococcales</taxon>
        <taxon>Microbacteriaceae</taxon>
        <taxon>Microbacterium</taxon>
    </lineage>
</organism>
<dbReference type="PROSITE" id="PS50263">
    <property type="entry name" value="CN_HYDROLASE"/>
    <property type="match status" value="1"/>
</dbReference>
<evidence type="ECO:0000313" key="3">
    <source>
        <dbReference type="EMBL" id="MFC7270321.1"/>
    </source>
</evidence>
<dbReference type="Pfam" id="PF00795">
    <property type="entry name" value="CN_hydrolase"/>
    <property type="match status" value="1"/>
</dbReference>
<comment type="caution">
    <text evidence="3">The sequence shown here is derived from an EMBL/GenBank/DDBJ whole genome shotgun (WGS) entry which is preliminary data.</text>
</comment>
<dbReference type="Gene3D" id="3.60.110.10">
    <property type="entry name" value="Carbon-nitrogen hydrolase"/>
    <property type="match status" value="1"/>
</dbReference>
<evidence type="ECO:0000313" key="4">
    <source>
        <dbReference type="Proteomes" id="UP001596507"/>
    </source>
</evidence>
<name>A0ABW2HI92_9MICO</name>
<keyword evidence="3" id="KW-0378">Hydrolase</keyword>
<dbReference type="SUPFAM" id="SSF56317">
    <property type="entry name" value="Carbon-nitrogen hydrolase"/>
    <property type="match status" value="1"/>
</dbReference>
<dbReference type="GO" id="GO:0016787">
    <property type="term" value="F:hydrolase activity"/>
    <property type="evidence" value="ECO:0007669"/>
    <property type="project" value="UniProtKB-KW"/>
</dbReference>
<dbReference type="CDD" id="cd07581">
    <property type="entry name" value="nitrilase_3"/>
    <property type="match status" value="1"/>
</dbReference>
<dbReference type="Proteomes" id="UP001596507">
    <property type="component" value="Unassembled WGS sequence"/>
</dbReference>
<comment type="similarity">
    <text evidence="1">Belongs to the carbon-nitrogen hydrolase superfamily. NIT1/NIT2 family.</text>
</comment>
<dbReference type="RefSeq" id="WP_262875250.1">
    <property type="nucleotide sequence ID" value="NZ_BAABKW010000007.1"/>
</dbReference>
<keyword evidence="4" id="KW-1185">Reference proteome</keyword>
<proteinExistence type="inferred from homology"/>
<evidence type="ECO:0000256" key="1">
    <source>
        <dbReference type="ARBA" id="ARBA00010613"/>
    </source>
</evidence>
<reference evidence="4" key="1">
    <citation type="journal article" date="2019" name="Int. J. Syst. Evol. Microbiol.">
        <title>The Global Catalogue of Microorganisms (GCM) 10K type strain sequencing project: providing services to taxonomists for standard genome sequencing and annotation.</title>
        <authorList>
            <consortium name="The Broad Institute Genomics Platform"/>
            <consortium name="The Broad Institute Genome Sequencing Center for Infectious Disease"/>
            <person name="Wu L."/>
            <person name="Ma J."/>
        </authorList>
    </citation>
    <scope>NUCLEOTIDE SEQUENCE [LARGE SCALE GENOMIC DNA]</scope>
    <source>
        <strain evidence="4">CGMCC 1.15772</strain>
    </source>
</reference>